<proteinExistence type="predicted"/>
<dbReference type="Proteomes" id="UP001358586">
    <property type="component" value="Chromosome 13"/>
</dbReference>
<sequence>MVDARDVPDGHRLRSKVRNASTKSTTKQVPTYAILWASQVRGMEGEYEDAEEEGEEPAHAYNLDNAFLPKQASVGGSNFATRAKAV</sequence>
<reference evidence="2 3" key="1">
    <citation type="submission" date="2023-03" db="EMBL/GenBank/DDBJ databases">
        <title>WGS of Gossypium arboreum.</title>
        <authorList>
            <person name="Yu D."/>
        </authorList>
    </citation>
    <scope>NUCLEOTIDE SEQUENCE [LARGE SCALE GENOMIC DNA]</scope>
    <source>
        <tissue evidence="2">Leaf</tissue>
    </source>
</reference>
<name>A0ABR0MH61_GOSAR</name>
<gene>
    <name evidence="2" type="ORF">PVK06_048698</name>
</gene>
<organism evidence="2 3">
    <name type="scientific">Gossypium arboreum</name>
    <name type="common">Tree cotton</name>
    <name type="synonym">Gossypium nanking</name>
    <dbReference type="NCBI Taxonomy" id="29729"/>
    <lineage>
        <taxon>Eukaryota</taxon>
        <taxon>Viridiplantae</taxon>
        <taxon>Streptophyta</taxon>
        <taxon>Embryophyta</taxon>
        <taxon>Tracheophyta</taxon>
        <taxon>Spermatophyta</taxon>
        <taxon>Magnoliopsida</taxon>
        <taxon>eudicotyledons</taxon>
        <taxon>Gunneridae</taxon>
        <taxon>Pentapetalae</taxon>
        <taxon>rosids</taxon>
        <taxon>malvids</taxon>
        <taxon>Malvales</taxon>
        <taxon>Malvaceae</taxon>
        <taxon>Malvoideae</taxon>
        <taxon>Gossypium</taxon>
    </lineage>
</organism>
<accession>A0ABR0MH61</accession>
<dbReference type="EMBL" id="JARKNE010000013">
    <property type="protein sequence ID" value="KAK5772410.1"/>
    <property type="molecule type" value="Genomic_DNA"/>
</dbReference>
<evidence type="ECO:0000256" key="1">
    <source>
        <dbReference type="SAM" id="MobiDB-lite"/>
    </source>
</evidence>
<comment type="caution">
    <text evidence="2">The sequence shown here is derived from an EMBL/GenBank/DDBJ whole genome shotgun (WGS) entry which is preliminary data.</text>
</comment>
<evidence type="ECO:0000313" key="3">
    <source>
        <dbReference type="Proteomes" id="UP001358586"/>
    </source>
</evidence>
<feature type="region of interest" description="Disordered" evidence="1">
    <location>
        <begin position="1"/>
        <end position="26"/>
    </location>
</feature>
<keyword evidence="3" id="KW-1185">Reference proteome</keyword>
<protein>
    <submittedName>
        <fullName evidence="2">Uncharacterized protein</fullName>
    </submittedName>
</protein>
<feature type="compositionally biased region" description="Basic and acidic residues" evidence="1">
    <location>
        <begin position="1"/>
        <end position="12"/>
    </location>
</feature>
<evidence type="ECO:0000313" key="2">
    <source>
        <dbReference type="EMBL" id="KAK5772410.1"/>
    </source>
</evidence>